<keyword evidence="2" id="KW-1185">Reference proteome</keyword>
<evidence type="ECO:0000313" key="1">
    <source>
        <dbReference type="EMBL" id="AHJ10745.1"/>
    </source>
</evidence>
<accession>W6E8H9</accession>
<dbReference type="KEGG" id="vg:18503008"/>
<dbReference type="GeneID" id="18503008"/>
<evidence type="ECO:0000313" key="2">
    <source>
        <dbReference type="Proteomes" id="UP000019367"/>
    </source>
</evidence>
<dbReference type="Proteomes" id="UP000019367">
    <property type="component" value="Segment"/>
</dbReference>
<sequence>MTNLLRKYAGHLQASEMLAVSAHMIGMIIALQDQRTMTRERAMDILIKNLEAGNRRIIENISNTKGNA</sequence>
<dbReference type="EMBL" id="KF977490">
    <property type="protein sequence ID" value="AHJ10745.1"/>
    <property type="molecule type" value="Genomic_DNA"/>
</dbReference>
<dbReference type="RefSeq" id="YP_009005988.1">
    <property type="nucleotide sequence ID" value="NC_023566.1"/>
</dbReference>
<name>W6E8H9_9CAUD</name>
<reference evidence="1 2" key="1">
    <citation type="journal article" date="2015" name="Microbiology">
        <title>Genomic and phenotypic characterization of Rhizobium gallicum phage vB_RglS_P106B.</title>
        <authorList>
            <person name="Halmillawewa A.P."/>
            <person name="Restrepo-Cordoba M."/>
            <person name="Yost C.K."/>
            <person name="Hynes M.F."/>
        </authorList>
    </citation>
    <scope>NUCLEOTIDE SEQUENCE [LARGE SCALE GENOMIC DNA]</scope>
</reference>
<gene>
    <name evidence="1" type="ORF">P106B_62</name>
</gene>
<proteinExistence type="predicted"/>
<organism evidence="1 2">
    <name type="scientific">Rhizobium phage vB_RglS_P106B</name>
    <dbReference type="NCBI Taxonomy" id="1458697"/>
    <lineage>
        <taxon>Viruses</taxon>
        <taxon>Duplodnaviria</taxon>
        <taxon>Heunggongvirae</taxon>
        <taxon>Uroviricota</taxon>
        <taxon>Caudoviricetes</taxon>
        <taxon>Rigallicvirus</taxon>
        <taxon>Rigallicvirus P106B</taxon>
    </lineage>
</organism>
<protein>
    <submittedName>
        <fullName evidence="1">Uncharacterized protein</fullName>
    </submittedName>
</protein>